<name>F8E2W1_CORRG</name>
<reference evidence="3 4" key="1">
    <citation type="journal article" date="2012" name="BMC Genomics">
        <title>Complete genome sequence, lifestyle, and multi-drug resistance of the human pathogen Corynebacterium resistens DSM 45100 isolated from blood samples of a leukemia patient.</title>
        <authorList>
            <person name="Schroder J."/>
            <person name="Maus I."/>
            <person name="Meyer K."/>
            <person name="Wordemann S."/>
            <person name="Blom J."/>
            <person name="Jaenicke S."/>
            <person name="Schneider J."/>
            <person name="Trost E."/>
            <person name="Tauch A."/>
        </authorList>
    </citation>
    <scope>NUCLEOTIDE SEQUENCE [LARGE SCALE GENOMIC DNA]</scope>
    <source>
        <strain evidence="4">DSM 45100 / JCM 12819 / CCUG 50093 / GTC 2026 / SICGH 158</strain>
    </source>
</reference>
<dbReference type="PRINTS" id="PR00081">
    <property type="entry name" value="GDHRDH"/>
</dbReference>
<evidence type="ECO:0000256" key="2">
    <source>
        <dbReference type="ARBA" id="ARBA00023002"/>
    </source>
</evidence>
<protein>
    <submittedName>
        <fullName evidence="3">Dehydrogenase</fullName>
    </submittedName>
</protein>
<evidence type="ECO:0000313" key="3">
    <source>
        <dbReference type="EMBL" id="AEI08659.1"/>
    </source>
</evidence>
<dbReference type="InterPro" id="IPR002347">
    <property type="entry name" value="SDR_fam"/>
</dbReference>
<organism evidence="3 4">
    <name type="scientific">Corynebacterium resistens (strain DSM 45100 / JCM 12819 / GTC 2026 / SICGH 158)</name>
    <dbReference type="NCBI Taxonomy" id="662755"/>
    <lineage>
        <taxon>Bacteria</taxon>
        <taxon>Bacillati</taxon>
        <taxon>Actinomycetota</taxon>
        <taxon>Actinomycetes</taxon>
        <taxon>Mycobacteriales</taxon>
        <taxon>Corynebacteriaceae</taxon>
        <taxon>Corynebacterium</taxon>
    </lineage>
</organism>
<dbReference type="PANTHER" id="PTHR44169:SF6">
    <property type="entry name" value="NADPH-DEPENDENT 1-ACYLDIHYDROXYACETONE PHOSPHATE REDUCTASE"/>
    <property type="match status" value="1"/>
</dbReference>
<dbReference type="OrthoDB" id="5242868at2"/>
<gene>
    <name evidence="3" type="ordered locus">CRES_0296</name>
</gene>
<accession>F8E2W1</accession>
<evidence type="ECO:0000313" key="4">
    <source>
        <dbReference type="Proteomes" id="UP000000492"/>
    </source>
</evidence>
<comment type="similarity">
    <text evidence="1">Belongs to the short-chain dehydrogenases/reductases (SDR) family.</text>
</comment>
<dbReference type="SUPFAM" id="SSF51735">
    <property type="entry name" value="NAD(P)-binding Rossmann-fold domains"/>
    <property type="match status" value="1"/>
</dbReference>
<dbReference type="Gene3D" id="3.40.50.720">
    <property type="entry name" value="NAD(P)-binding Rossmann-like Domain"/>
    <property type="match status" value="1"/>
</dbReference>
<dbReference type="Pfam" id="PF00106">
    <property type="entry name" value="adh_short"/>
    <property type="match status" value="1"/>
</dbReference>
<dbReference type="EMBL" id="CP002857">
    <property type="protein sequence ID" value="AEI08659.1"/>
    <property type="molecule type" value="Genomic_DNA"/>
</dbReference>
<keyword evidence="4" id="KW-1185">Reference proteome</keyword>
<dbReference type="PANTHER" id="PTHR44169">
    <property type="entry name" value="NADPH-DEPENDENT 1-ACYLDIHYDROXYACETONE PHOSPHATE REDUCTASE"/>
    <property type="match status" value="1"/>
</dbReference>
<dbReference type="Proteomes" id="UP000000492">
    <property type="component" value="Chromosome"/>
</dbReference>
<dbReference type="InterPro" id="IPR020904">
    <property type="entry name" value="Sc_DH/Rdtase_CS"/>
</dbReference>
<dbReference type="GO" id="GO:0016491">
    <property type="term" value="F:oxidoreductase activity"/>
    <property type="evidence" value="ECO:0007669"/>
    <property type="project" value="UniProtKB-KW"/>
</dbReference>
<dbReference type="PROSITE" id="PS00061">
    <property type="entry name" value="ADH_SHORT"/>
    <property type="match status" value="1"/>
</dbReference>
<dbReference type="AlphaFoldDB" id="F8E2W1"/>
<proteinExistence type="inferred from homology"/>
<dbReference type="CDD" id="cd05374">
    <property type="entry name" value="17beta-HSD-like_SDR_c"/>
    <property type="match status" value="1"/>
</dbReference>
<dbReference type="RefSeq" id="WP_013887687.1">
    <property type="nucleotide sequence ID" value="NC_015673.1"/>
</dbReference>
<dbReference type="STRING" id="662755.CRES_0296"/>
<dbReference type="InterPro" id="IPR036291">
    <property type="entry name" value="NAD(P)-bd_dom_sf"/>
</dbReference>
<keyword evidence="2" id="KW-0560">Oxidoreductase</keyword>
<dbReference type="KEGG" id="crd:CRES_0296"/>
<evidence type="ECO:0000256" key="1">
    <source>
        <dbReference type="ARBA" id="ARBA00006484"/>
    </source>
</evidence>
<dbReference type="HOGENOM" id="CLU_010194_2_9_11"/>
<dbReference type="eggNOG" id="COG0300">
    <property type="taxonomic scope" value="Bacteria"/>
</dbReference>
<sequence>MSKLSAFLPQFVSSTMPAVDGGIAVVTGASSGIGRAVAAALASPSSSDAPRFTVIGTSRNPEKIDNALPNVEYLALDLEAPSSIDSFAAEVLNRGTPAVLINNAGESQSGPLEELPHDALTRLFQLNVLGQIQLTQKFLPAMRAAGKGRITMVGSMLGSFPLAFRSSYVASKAALKGFAFAGRREVRPFGVNISVMEPGSINTGLSARRTKYIDMEGPYRTEFSTMLHNLDHNESVGISAERVAEEILRSVTDDRPKPLYATGSMAPVIFPLSRLLPLETVHWIIGRKHGL</sequence>